<feature type="repeat" description="ANK" evidence="6">
    <location>
        <begin position="278"/>
        <end position="310"/>
    </location>
</feature>
<evidence type="ECO:0000313" key="11">
    <source>
        <dbReference type="EMBL" id="RGP61276.1"/>
    </source>
</evidence>
<dbReference type="Pfam" id="PF12796">
    <property type="entry name" value="Ank_2"/>
    <property type="match status" value="2"/>
</dbReference>
<keyword evidence="4 7" id="KW-0720">Serine protease</keyword>
<evidence type="ECO:0000256" key="3">
    <source>
        <dbReference type="ARBA" id="ARBA00022801"/>
    </source>
</evidence>
<feature type="repeat" description="ANK" evidence="6">
    <location>
        <begin position="311"/>
        <end position="343"/>
    </location>
</feature>
<dbReference type="InterPro" id="IPR000209">
    <property type="entry name" value="Peptidase_S8/S53_dom"/>
</dbReference>
<evidence type="ECO:0000256" key="1">
    <source>
        <dbReference type="ARBA" id="ARBA00022670"/>
    </source>
</evidence>
<dbReference type="InterPro" id="IPR036770">
    <property type="entry name" value="Ankyrin_rpt-contain_sf"/>
</dbReference>
<feature type="region of interest" description="Disordered" evidence="9">
    <location>
        <begin position="552"/>
        <end position="577"/>
    </location>
</feature>
<sequence length="807" mass="90452">MTPEDYTKYLREHKLDPENRPKDRGEAIHSAILDKRVYIAIELLNLYPEDCLEARSRKGPKNWRTPLHNACEHNRTLVAKELLDKGADVNARSFHRLTPLIFAVEAENHEIVKLLVEKGADVNLQSDAKTNERSALHVAANIVSPAIILTLLHNGADPNLVTKTGNTPLHFAVRSGCASAAALLLFHRASPTAKNEKGESPLNLIENLGKDEHRKFTHIFECAQRKCDFGDFFNQHLRRNAPIDLTSALHWAISHDLDGAVAYLLHVDSHAVEARLSGGWYPLHIAVRGGHEKCIAVLLEHEAEVDCKTKTGWTPLMMAAEKGDKKVLRILLSHDANRSTTNANGDTAWKIARHHGHRFPMLLAVRHVSPSNISSEVKKTDEEDRLAPPEERQYCRTPSPGPRDVVEEPGTGELFALTDARSDETSTQTPDNLEYFEDFLKTLEQTWYHKIQWDPEDDAENPRKDWTGPVKVAILDTGIDLNHQDFNQRAKRRTKIGLKHVSEKTQRERIKVYKNFTNGPEDDVTDNDGHGTHIAGLVMTIAPRAELFIAKVSSSQRPENKDESPKRAPKRHEKESHPIQEVLRYHSISVSFKLMMFEALKWAIENEVNIINMSLGFSELGSLELTKTLADADGKGISVFAAASNHGNRNPIAWPARDRRLAICVGSSDEMNKLSTFAPSTNRRFPIFVTYGENIHSHWPGGGYRKMSGTSVSTPIAVGMAAMIIAFLNKTNAWPPDAKKNCLGRIKEWRIRGTVGMGRVLENMCRDINGLKLLSPKLMWEDCPVPNPDPIQILGFLSQYEGHEVAG</sequence>
<proteinExistence type="inferred from homology"/>
<keyword evidence="5 6" id="KW-0040">ANK repeat</keyword>
<comment type="similarity">
    <text evidence="7 8">Belongs to the peptidase S8 family.</text>
</comment>
<feature type="active site" description="Charge relay system" evidence="7">
    <location>
        <position position="476"/>
    </location>
</feature>
<keyword evidence="2" id="KW-0677">Repeat</keyword>
<evidence type="ECO:0000256" key="2">
    <source>
        <dbReference type="ARBA" id="ARBA00022737"/>
    </source>
</evidence>
<keyword evidence="3 7" id="KW-0378">Hydrolase</keyword>
<comment type="caution">
    <text evidence="11">The sequence shown here is derived from an EMBL/GenBank/DDBJ whole genome shotgun (WGS) entry which is preliminary data.</text>
</comment>
<dbReference type="SUPFAM" id="SSF52743">
    <property type="entry name" value="Subtilisin-like"/>
    <property type="match status" value="1"/>
</dbReference>
<dbReference type="PROSITE" id="PS00136">
    <property type="entry name" value="SUBTILASE_ASP"/>
    <property type="match status" value="1"/>
</dbReference>
<accession>A0A395RMC4</accession>
<dbReference type="InterPro" id="IPR015500">
    <property type="entry name" value="Peptidase_S8_subtilisin-rel"/>
</dbReference>
<evidence type="ECO:0000256" key="6">
    <source>
        <dbReference type="PROSITE-ProRule" id="PRU00023"/>
    </source>
</evidence>
<feature type="repeat" description="ANK" evidence="6">
    <location>
        <begin position="62"/>
        <end position="94"/>
    </location>
</feature>
<feature type="domain" description="Peptidase S8/S53" evidence="10">
    <location>
        <begin position="470"/>
        <end position="738"/>
    </location>
</feature>
<evidence type="ECO:0000256" key="5">
    <source>
        <dbReference type="ARBA" id="ARBA00023043"/>
    </source>
</evidence>
<reference evidence="11 12" key="1">
    <citation type="journal article" date="2018" name="PLoS Pathog.">
        <title>Evolution of structural diversity of trichothecenes, a family of toxins produced by plant pathogenic and entomopathogenic fungi.</title>
        <authorList>
            <person name="Proctor R.H."/>
            <person name="McCormick S.P."/>
            <person name="Kim H.S."/>
            <person name="Cardoza R.E."/>
            <person name="Stanley A.M."/>
            <person name="Lindo L."/>
            <person name="Kelly A."/>
            <person name="Brown D.W."/>
            <person name="Lee T."/>
            <person name="Vaughan M.M."/>
            <person name="Alexander N.J."/>
            <person name="Busman M."/>
            <person name="Gutierrez S."/>
        </authorList>
    </citation>
    <scope>NUCLEOTIDE SEQUENCE [LARGE SCALE GENOMIC DNA]</scope>
    <source>
        <strain evidence="11 12">NRRL 3299</strain>
    </source>
</reference>
<feature type="repeat" description="ANK" evidence="6">
    <location>
        <begin position="164"/>
        <end position="196"/>
    </location>
</feature>
<evidence type="ECO:0000256" key="9">
    <source>
        <dbReference type="SAM" id="MobiDB-lite"/>
    </source>
</evidence>
<dbReference type="InterPro" id="IPR023828">
    <property type="entry name" value="Peptidase_S8_Ser-AS"/>
</dbReference>
<feature type="compositionally biased region" description="Basic and acidic residues" evidence="9">
    <location>
        <begin position="558"/>
        <end position="577"/>
    </location>
</feature>
<dbReference type="Pfam" id="PF00082">
    <property type="entry name" value="Peptidase_S8"/>
    <property type="match status" value="1"/>
</dbReference>
<feature type="region of interest" description="Disordered" evidence="9">
    <location>
        <begin position="372"/>
        <end position="409"/>
    </location>
</feature>
<dbReference type="Gene3D" id="1.25.40.20">
    <property type="entry name" value="Ankyrin repeat-containing domain"/>
    <property type="match status" value="3"/>
</dbReference>
<dbReference type="InterPro" id="IPR002110">
    <property type="entry name" value="Ankyrin_rpt"/>
</dbReference>
<feature type="compositionally biased region" description="Basic and acidic residues" evidence="9">
    <location>
        <begin position="376"/>
        <end position="394"/>
    </location>
</feature>
<feature type="repeat" description="ANK" evidence="6">
    <location>
        <begin position="131"/>
        <end position="163"/>
    </location>
</feature>
<dbReference type="PROSITE" id="PS50297">
    <property type="entry name" value="ANK_REP_REGION"/>
    <property type="match status" value="5"/>
</dbReference>
<dbReference type="InterPro" id="IPR023827">
    <property type="entry name" value="Peptidase_S8_Asp-AS"/>
</dbReference>
<gene>
    <name evidence="11" type="ORF">FSPOR_10105</name>
</gene>
<keyword evidence="1 7" id="KW-0645">Protease</keyword>
<protein>
    <submittedName>
        <fullName evidence="11">Ankyrin repeat domain-containing protein</fullName>
    </submittedName>
</protein>
<dbReference type="AlphaFoldDB" id="A0A395RMC4"/>
<dbReference type="Gene3D" id="3.40.50.200">
    <property type="entry name" value="Peptidase S8/S53 domain"/>
    <property type="match status" value="1"/>
</dbReference>
<dbReference type="GO" id="GO:0006508">
    <property type="term" value="P:proteolysis"/>
    <property type="evidence" value="ECO:0007669"/>
    <property type="project" value="UniProtKB-KW"/>
</dbReference>
<evidence type="ECO:0000256" key="8">
    <source>
        <dbReference type="RuleBase" id="RU003355"/>
    </source>
</evidence>
<dbReference type="Proteomes" id="UP000266152">
    <property type="component" value="Unassembled WGS sequence"/>
</dbReference>
<dbReference type="Pfam" id="PF00023">
    <property type="entry name" value="Ank"/>
    <property type="match status" value="1"/>
</dbReference>
<feature type="active site" description="Charge relay system" evidence="7">
    <location>
        <position position="530"/>
    </location>
</feature>
<dbReference type="PROSITE" id="PS00138">
    <property type="entry name" value="SUBTILASE_SER"/>
    <property type="match status" value="1"/>
</dbReference>
<dbReference type="PROSITE" id="PS51892">
    <property type="entry name" value="SUBTILASE"/>
    <property type="match status" value="1"/>
</dbReference>
<dbReference type="PANTHER" id="PTHR24178:SF41">
    <property type="entry name" value="ANKYRIN-2 ISOFORM X1"/>
    <property type="match status" value="1"/>
</dbReference>
<organism evidence="11 12">
    <name type="scientific">Fusarium sporotrichioides</name>
    <dbReference type="NCBI Taxonomy" id="5514"/>
    <lineage>
        <taxon>Eukaryota</taxon>
        <taxon>Fungi</taxon>
        <taxon>Dikarya</taxon>
        <taxon>Ascomycota</taxon>
        <taxon>Pezizomycotina</taxon>
        <taxon>Sordariomycetes</taxon>
        <taxon>Hypocreomycetidae</taxon>
        <taxon>Hypocreales</taxon>
        <taxon>Nectriaceae</taxon>
        <taxon>Fusarium</taxon>
    </lineage>
</organism>
<evidence type="ECO:0000259" key="10">
    <source>
        <dbReference type="Pfam" id="PF00082"/>
    </source>
</evidence>
<dbReference type="STRING" id="5514.A0A395RMC4"/>
<dbReference type="GO" id="GO:0004252">
    <property type="term" value="F:serine-type endopeptidase activity"/>
    <property type="evidence" value="ECO:0007669"/>
    <property type="project" value="UniProtKB-UniRule"/>
</dbReference>
<dbReference type="InterPro" id="IPR036852">
    <property type="entry name" value="Peptidase_S8/S53_dom_sf"/>
</dbReference>
<dbReference type="SUPFAM" id="SSF48403">
    <property type="entry name" value="Ankyrin repeat"/>
    <property type="match status" value="1"/>
</dbReference>
<dbReference type="SMART" id="SM00248">
    <property type="entry name" value="ANK"/>
    <property type="match status" value="7"/>
</dbReference>
<feature type="active site" description="Charge relay system" evidence="7">
    <location>
        <position position="711"/>
    </location>
</feature>
<dbReference type="PRINTS" id="PR00723">
    <property type="entry name" value="SUBTILISIN"/>
</dbReference>
<dbReference type="EMBL" id="PXOF01000169">
    <property type="protein sequence ID" value="RGP61276.1"/>
    <property type="molecule type" value="Genomic_DNA"/>
</dbReference>
<feature type="repeat" description="ANK" evidence="6">
    <location>
        <begin position="95"/>
        <end position="127"/>
    </location>
</feature>
<evidence type="ECO:0000256" key="4">
    <source>
        <dbReference type="ARBA" id="ARBA00022825"/>
    </source>
</evidence>
<evidence type="ECO:0000313" key="12">
    <source>
        <dbReference type="Proteomes" id="UP000266152"/>
    </source>
</evidence>
<name>A0A395RMC4_FUSSP</name>
<keyword evidence="12" id="KW-1185">Reference proteome</keyword>
<evidence type="ECO:0000256" key="7">
    <source>
        <dbReference type="PROSITE-ProRule" id="PRU01240"/>
    </source>
</evidence>
<dbReference type="PROSITE" id="PS50088">
    <property type="entry name" value="ANK_REPEAT"/>
    <property type="match status" value="6"/>
</dbReference>
<dbReference type="PANTHER" id="PTHR24178">
    <property type="entry name" value="MOLTING PROTEIN MLT-4"/>
    <property type="match status" value="1"/>
</dbReference>